<feature type="transmembrane region" description="Helical" evidence="6">
    <location>
        <begin position="157"/>
        <end position="177"/>
    </location>
</feature>
<dbReference type="Pfam" id="PF07690">
    <property type="entry name" value="MFS_1"/>
    <property type="match status" value="1"/>
</dbReference>
<dbReference type="Gene3D" id="1.20.1250.20">
    <property type="entry name" value="MFS general substrate transporter like domains"/>
    <property type="match status" value="1"/>
</dbReference>
<dbReference type="InterPro" id="IPR020846">
    <property type="entry name" value="MFS_dom"/>
</dbReference>
<evidence type="ECO:0000256" key="4">
    <source>
        <dbReference type="ARBA" id="ARBA00023136"/>
    </source>
</evidence>
<evidence type="ECO:0000313" key="8">
    <source>
        <dbReference type="EMBL" id="GJJ79250.1"/>
    </source>
</evidence>
<dbReference type="PANTHER" id="PTHR23507">
    <property type="entry name" value="ZGC:174356"/>
    <property type="match status" value="1"/>
</dbReference>
<proteinExistence type="predicted"/>
<evidence type="ECO:0000256" key="2">
    <source>
        <dbReference type="ARBA" id="ARBA00022692"/>
    </source>
</evidence>
<evidence type="ECO:0000256" key="5">
    <source>
        <dbReference type="SAM" id="MobiDB-lite"/>
    </source>
</evidence>
<evidence type="ECO:0000313" key="9">
    <source>
        <dbReference type="Proteomes" id="UP000827284"/>
    </source>
</evidence>
<reference evidence="8" key="2">
    <citation type="journal article" date="2022" name="Microbiol. Resour. Announc.">
        <title>Whole-Genome Sequence of Entomortierella parvispora E1425, a Mucoromycotan Fungus Associated with Burkholderiaceae-Related Endosymbiotic Bacteria.</title>
        <authorList>
            <person name="Herlambang A."/>
            <person name="Guo Y."/>
            <person name="Takashima Y."/>
            <person name="Narisawa K."/>
            <person name="Ohta H."/>
            <person name="Nishizawa T."/>
        </authorList>
    </citation>
    <scope>NUCLEOTIDE SEQUENCE</scope>
    <source>
        <strain evidence="8">E1425</strain>
    </source>
</reference>
<feature type="compositionally biased region" description="Basic and acidic residues" evidence="5">
    <location>
        <begin position="1"/>
        <end position="11"/>
    </location>
</feature>
<feature type="transmembrane region" description="Helical" evidence="6">
    <location>
        <begin position="377"/>
        <end position="396"/>
    </location>
</feature>
<dbReference type="GO" id="GO:0016020">
    <property type="term" value="C:membrane"/>
    <property type="evidence" value="ECO:0007669"/>
    <property type="project" value="UniProtKB-SubCell"/>
</dbReference>
<feature type="transmembrane region" description="Helical" evidence="6">
    <location>
        <begin position="338"/>
        <end position="365"/>
    </location>
</feature>
<feature type="transmembrane region" description="Helical" evidence="6">
    <location>
        <begin position="221"/>
        <end position="243"/>
    </location>
</feature>
<dbReference type="SUPFAM" id="SSF103473">
    <property type="entry name" value="MFS general substrate transporter"/>
    <property type="match status" value="1"/>
</dbReference>
<evidence type="ECO:0000259" key="7">
    <source>
        <dbReference type="PROSITE" id="PS50850"/>
    </source>
</evidence>
<keyword evidence="9" id="KW-1185">Reference proteome</keyword>
<dbReference type="PANTHER" id="PTHR23507:SF1">
    <property type="entry name" value="FI18259P1-RELATED"/>
    <property type="match status" value="1"/>
</dbReference>
<gene>
    <name evidence="8" type="ORF">EMPS_11610</name>
</gene>
<keyword evidence="2 6" id="KW-0812">Transmembrane</keyword>
<evidence type="ECO:0000256" key="6">
    <source>
        <dbReference type="SAM" id="Phobius"/>
    </source>
</evidence>
<feature type="region of interest" description="Disordered" evidence="5">
    <location>
        <begin position="1"/>
        <end position="38"/>
    </location>
</feature>
<dbReference type="Proteomes" id="UP000827284">
    <property type="component" value="Unassembled WGS sequence"/>
</dbReference>
<keyword evidence="3 6" id="KW-1133">Transmembrane helix</keyword>
<feature type="transmembrane region" description="Helical" evidence="6">
    <location>
        <begin position="125"/>
        <end position="145"/>
    </location>
</feature>
<dbReference type="GO" id="GO:0022857">
    <property type="term" value="F:transmembrane transporter activity"/>
    <property type="evidence" value="ECO:0007669"/>
    <property type="project" value="InterPro"/>
</dbReference>
<protein>
    <recommendedName>
        <fullName evidence="7">Major facilitator superfamily (MFS) profile domain-containing protein</fullName>
    </recommendedName>
</protein>
<dbReference type="InterPro" id="IPR011701">
    <property type="entry name" value="MFS"/>
</dbReference>
<evidence type="ECO:0000256" key="1">
    <source>
        <dbReference type="ARBA" id="ARBA00004141"/>
    </source>
</evidence>
<organism evidence="8 9">
    <name type="scientific">Entomortierella parvispora</name>
    <dbReference type="NCBI Taxonomy" id="205924"/>
    <lineage>
        <taxon>Eukaryota</taxon>
        <taxon>Fungi</taxon>
        <taxon>Fungi incertae sedis</taxon>
        <taxon>Mucoromycota</taxon>
        <taxon>Mortierellomycotina</taxon>
        <taxon>Mortierellomycetes</taxon>
        <taxon>Mortierellales</taxon>
        <taxon>Mortierellaceae</taxon>
        <taxon>Entomortierella</taxon>
    </lineage>
</organism>
<keyword evidence="4 6" id="KW-0472">Membrane</keyword>
<name>A0A9P3HMM6_9FUNG</name>
<evidence type="ECO:0000256" key="3">
    <source>
        <dbReference type="ARBA" id="ARBA00022989"/>
    </source>
</evidence>
<comment type="caution">
    <text evidence="8">The sequence shown here is derived from an EMBL/GenBank/DDBJ whole genome shotgun (WGS) entry which is preliminary data.</text>
</comment>
<dbReference type="PROSITE" id="PS50850">
    <property type="entry name" value="MFS"/>
    <property type="match status" value="1"/>
</dbReference>
<dbReference type="AlphaFoldDB" id="A0A9P3HMM6"/>
<accession>A0A9P3HMM6</accession>
<feature type="transmembrane region" description="Helical" evidence="6">
    <location>
        <begin position="442"/>
        <end position="463"/>
    </location>
</feature>
<feature type="transmembrane region" description="Helical" evidence="6">
    <location>
        <begin position="249"/>
        <end position="269"/>
    </location>
</feature>
<feature type="transmembrane region" description="Helical" evidence="6">
    <location>
        <begin position="475"/>
        <end position="497"/>
    </location>
</feature>
<dbReference type="InterPro" id="IPR036259">
    <property type="entry name" value="MFS_trans_sf"/>
</dbReference>
<feature type="transmembrane region" description="Helical" evidence="6">
    <location>
        <begin position="509"/>
        <end position="529"/>
    </location>
</feature>
<feature type="transmembrane region" description="Helical" evidence="6">
    <location>
        <begin position="183"/>
        <end position="209"/>
    </location>
</feature>
<feature type="transmembrane region" description="Helical" evidence="6">
    <location>
        <begin position="416"/>
        <end position="436"/>
    </location>
</feature>
<comment type="subcellular location">
    <subcellularLocation>
        <location evidence="1">Membrane</location>
        <topology evidence="1">Multi-pass membrane protein</topology>
    </subcellularLocation>
</comment>
<dbReference type="OrthoDB" id="3026777at2759"/>
<sequence length="539" mass="58262">MSRDSDSHRNDSSASSERTALLRNQESDRHPSGTHPPPTGLWPWRPHYWAAIPVIFLAGLSIGPAVAMNAPLVKELFCERGIPKFFPGNFSSDERAGYGHHSTPNGPEGDGRCNTAEYSAAIAKFVGINASLSAIAITLTVRFWAMLSDRIGRKRSMLLWASGMCLGQLVPLLVYYVKDMSVYMLWIGGLIEGFAGSILCVIALTHAYVADVTHHEQRIVVFGRVMAGYYAGLGLGSALGGLIVKRFGLIAAFWLMPAMFALDVVYISFIPESLTMAMLAHGGKKPKPATIVEVAIEDDRAIGNVSRPARTGDSRLERFKKSLLPEQLPGRLGGKHSVFLLLLTCFFVLLAILGATFQVSTYLLYRFQWTTMQLSNVGTIQGLSRLVALTVLLPFVKRFSPRTSTSDPATSISFDLKVVVIGLFIEALTYFLYGASTVGEGFYVGGVTGAVGSLFFPAIRGVLSQAVSSEMLGQTLGTLATFESLAAVLAPSLGAWFYGVTLKVHPSAVFYAASAMAMASTLLAASVLFSHTREVRSRH</sequence>
<reference evidence="8" key="1">
    <citation type="submission" date="2021-11" db="EMBL/GenBank/DDBJ databases">
        <authorList>
            <person name="Herlambang A."/>
            <person name="Guo Y."/>
            <person name="Takashima Y."/>
            <person name="Nishizawa T."/>
        </authorList>
    </citation>
    <scope>NUCLEOTIDE SEQUENCE</scope>
    <source>
        <strain evidence="8">E1425</strain>
    </source>
</reference>
<feature type="transmembrane region" description="Helical" evidence="6">
    <location>
        <begin position="48"/>
        <end position="67"/>
    </location>
</feature>
<dbReference type="EMBL" id="BQFW01000017">
    <property type="protein sequence ID" value="GJJ79250.1"/>
    <property type="molecule type" value="Genomic_DNA"/>
</dbReference>
<feature type="domain" description="Major facilitator superfamily (MFS) profile" evidence="7">
    <location>
        <begin position="51"/>
        <end position="532"/>
    </location>
</feature>